<dbReference type="VEuPathDB" id="FungiDB:MGYG_06657"/>
<dbReference type="RefSeq" id="XP_003170669.1">
    <property type="nucleotide sequence ID" value="XM_003170621.1"/>
</dbReference>
<dbReference type="OrthoDB" id="420264at2759"/>
<reference evidence="2" key="1">
    <citation type="journal article" date="2012" name="MBio">
        <title>Comparative genome analysis of Trichophyton rubrum and related dermatophytes reveals candidate genes involved in infection.</title>
        <authorList>
            <person name="Martinez D.A."/>
            <person name="Oliver B.G."/>
            <person name="Graeser Y."/>
            <person name="Goldberg J.M."/>
            <person name="Li W."/>
            <person name="Martinez-Rossi N.M."/>
            <person name="Monod M."/>
            <person name="Shelest E."/>
            <person name="Barton R.C."/>
            <person name="Birch E."/>
            <person name="Brakhage A.A."/>
            <person name="Chen Z."/>
            <person name="Gurr S.J."/>
            <person name="Heiman D."/>
            <person name="Heitman J."/>
            <person name="Kosti I."/>
            <person name="Rossi A."/>
            <person name="Saif S."/>
            <person name="Samalova M."/>
            <person name="Saunders C.W."/>
            <person name="Shea T."/>
            <person name="Summerbell R.C."/>
            <person name="Xu J."/>
            <person name="Young S."/>
            <person name="Zeng Q."/>
            <person name="Birren B.W."/>
            <person name="Cuomo C.A."/>
            <person name="White T.C."/>
        </authorList>
    </citation>
    <scope>NUCLEOTIDE SEQUENCE [LARGE SCALE GENOMIC DNA]</scope>
    <source>
        <strain evidence="2">ATCC MYA-4604 / CBS 118893</strain>
    </source>
</reference>
<dbReference type="InParanoid" id="E4V0U6"/>
<keyword evidence="2" id="KW-1185">Reference proteome</keyword>
<dbReference type="GeneID" id="10025910"/>
<dbReference type="AlphaFoldDB" id="E4V0U6"/>
<dbReference type="HOGENOM" id="CLU_2621557_0_0_1"/>
<dbReference type="EMBL" id="DS989827">
    <property type="protein sequence ID" value="EFR03661.1"/>
    <property type="molecule type" value="Genomic_DNA"/>
</dbReference>
<dbReference type="STRING" id="535722.E4V0U6"/>
<sequence length="78" mass="9023">MAETDCYEKYPFGEHYLQNVYVHIPEAPAPIETGYWIVERRVKIVEDMVDTHDGMWINGKEVAGVIAVGIRELQDMRV</sequence>
<dbReference type="eggNOG" id="ENOG502S28Q">
    <property type="taxonomic scope" value="Eukaryota"/>
</dbReference>
<dbReference type="Proteomes" id="UP000002669">
    <property type="component" value="Unassembled WGS sequence"/>
</dbReference>
<proteinExistence type="predicted"/>
<evidence type="ECO:0000313" key="1">
    <source>
        <dbReference type="EMBL" id="EFR03661.1"/>
    </source>
</evidence>
<name>E4V0U6_ARTGP</name>
<accession>E4V0U6</accession>
<protein>
    <submittedName>
        <fullName evidence="1">Uncharacterized protein</fullName>
    </submittedName>
</protein>
<gene>
    <name evidence="1" type="ORF">MGYG_06657</name>
</gene>
<evidence type="ECO:0000313" key="2">
    <source>
        <dbReference type="Proteomes" id="UP000002669"/>
    </source>
</evidence>
<organism evidence="2">
    <name type="scientific">Arthroderma gypseum (strain ATCC MYA-4604 / CBS 118893)</name>
    <name type="common">Microsporum gypseum</name>
    <dbReference type="NCBI Taxonomy" id="535722"/>
    <lineage>
        <taxon>Eukaryota</taxon>
        <taxon>Fungi</taxon>
        <taxon>Dikarya</taxon>
        <taxon>Ascomycota</taxon>
        <taxon>Pezizomycotina</taxon>
        <taxon>Eurotiomycetes</taxon>
        <taxon>Eurotiomycetidae</taxon>
        <taxon>Onygenales</taxon>
        <taxon>Arthrodermataceae</taxon>
        <taxon>Nannizzia</taxon>
    </lineage>
</organism>